<dbReference type="RefSeq" id="WP_394418079.1">
    <property type="nucleotide sequence ID" value="NZ_JBIGIC010000031.1"/>
</dbReference>
<evidence type="ECO:0000256" key="1">
    <source>
        <dbReference type="SAM" id="MobiDB-lite"/>
    </source>
</evidence>
<accession>A0ABW7HKW7</accession>
<gene>
    <name evidence="2" type="ORF">ACG04R_28195</name>
</gene>
<protein>
    <submittedName>
        <fullName evidence="2">Uncharacterized protein</fullName>
    </submittedName>
</protein>
<sequence length="329" mass="37632">MGWNDHIDDDDELDNLPAHARGNPFDVDAPFDPDDHWLESASSEHQLIAMRAWFKARYCDPAHETPYNGREGGYLFIHGGPYNPADELHERFGRFVDGDTIQEVVDELVAEVGEQWAPIREEFPPDEYDERYDFEPVEAEAPLERLQTRIEELKTTLALQTDATAKQLVARLVFSALIGALESFLWETAQHWIEEREDVLQRCIEKLPVFKERPIKLGDVFREHAKIKETVKGHLQHLVWHRWDQVGSLYKVGLGIQFPSVAAFEAPLIKRHHIVHRSGTDLDGNLILIDDADVMELAEKVEAFAAEVAAACLDKFLFEERPPSGHDLI</sequence>
<evidence type="ECO:0000313" key="3">
    <source>
        <dbReference type="Proteomes" id="UP001606134"/>
    </source>
</evidence>
<proteinExistence type="predicted"/>
<dbReference type="Proteomes" id="UP001606134">
    <property type="component" value="Unassembled WGS sequence"/>
</dbReference>
<name>A0ABW7HKW7_9BURK</name>
<organism evidence="2 3">
    <name type="scientific">Pelomonas candidula</name>
    <dbReference type="NCBI Taxonomy" id="3299025"/>
    <lineage>
        <taxon>Bacteria</taxon>
        <taxon>Pseudomonadati</taxon>
        <taxon>Pseudomonadota</taxon>
        <taxon>Betaproteobacteria</taxon>
        <taxon>Burkholderiales</taxon>
        <taxon>Sphaerotilaceae</taxon>
        <taxon>Roseateles</taxon>
    </lineage>
</organism>
<feature type="region of interest" description="Disordered" evidence="1">
    <location>
        <begin position="1"/>
        <end position="27"/>
    </location>
</feature>
<evidence type="ECO:0000313" key="2">
    <source>
        <dbReference type="EMBL" id="MFG6490577.1"/>
    </source>
</evidence>
<comment type="caution">
    <text evidence="2">The sequence shown here is derived from an EMBL/GenBank/DDBJ whole genome shotgun (WGS) entry which is preliminary data.</text>
</comment>
<keyword evidence="3" id="KW-1185">Reference proteome</keyword>
<dbReference type="EMBL" id="JBIGIC010000031">
    <property type="protein sequence ID" value="MFG6490577.1"/>
    <property type="molecule type" value="Genomic_DNA"/>
</dbReference>
<reference evidence="2 3" key="1">
    <citation type="submission" date="2024-08" db="EMBL/GenBank/DDBJ databases">
        <authorList>
            <person name="Lu H."/>
        </authorList>
    </citation>
    <scope>NUCLEOTIDE SEQUENCE [LARGE SCALE GENOMIC DNA]</scope>
    <source>
        <strain evidence="2 3">BYS78W</strain>
    </source>
</reference>